<dbReference type="GO" id="GO:0019212">
    <property type="term" value="F:phosphatase inhibitor activity"/>
    <property type="evidence" value="ECO:0007669"/>
    <property type="project" value="TreeGrafter"/>
</dbReference>
<keyword evidence="2" id="KW-0539">Nucleus</keyword>
<gene>
    <name evidence="6" type="ORF">CHIRRI_LOCUS2749</name>
</gene>
<dbReference type="PANTHER" id="PTHR15111:SF0">
    <property type="entry name" value="UNCONVENTIONAL PREFOLDIN RPB5 INTERACTOR 1"/>
    <property type="match status" value="1"/>
</dbReference>
<dbReference type="InterPro" id="IPR004127">
    <property type="entry name" value="Prefoldin_subunit_alpha"/>
</dbReference>
<evidence type="ECO:0000256" key="3">
    <source>
        <dbReference type="ARBA" id="ARBA00038295"/>
    </source>
</evidence>
<protein>
    <recommendedName>
        <fullName evidence="8">Unconventional prefoldin RPB5 interactor</fullName>
    </recommendedName>
</protein>
<dbReference type="Pfam" id="PF02996">
    <property type="entry name" value="Prefoldin"/>
    <property type="match status" value="1"/>
</dbReference>
<evidence type="ECO:0008006" key="8">
    <source>
        <dbReference type="Google" id="ProtNLM"/>
    </source>
</evidence>
<feature type="coiled-coil region" evidence="4">
    <location>
        <begin position="1"/>
        <end position="28"/>
    </location>
</feature>
<feature type="compositionally biased region" description="Basic residues" evidence="5">
    <location>
        <begin position="271"/>
        <end position="280"/>
    </location>
</feature>
<dbReference type="Gene3D" id="1.10.287.370">
    <property type="match status" value="1"/>
</dbReference>
<evidence type="ECO:0000313" key="6">
    <source>
        <dbReference type="EMBL" id="CAG9799791.1"/>
    </source>
</evidence>
<comment type="similarity">
    <text evidence="3">Belongs to the RNA polymerase II subunit 5-mediating protein family.</text>
</comment>
<dbReference type="GO" id="GO:0005634">
    <property type="term" value="C:nucleus"/>
    <property type="evidence" value="ECO:0007669"/>
    <property type="project" value="UniProtKB-SubCell"/>
</dbReference>
<feature type="region of interest" description="Disordered" evidence="5">
    <location>
        <begin position="255"/>
        <end position="280"/>
    </location>
</feature>
<proteinExistence type="inferred from homology"/>
<dbReference type="PANTHER" id="PTHR15111">
    <property type="entry name" value="RNA POLYMERASE II SUBUNIT 5-MEDIATING PROTEIN NNX3"/>
    <property type="match status" value="1"/>
</dbReference>
<comment type="subcellular location">
    <subcellularLocation>
        <location evidence="1">Nucleus</location>
    </subcellularLocation>
</comment>
<evidence type="ECO:0000256" key="2">
    <source>
        <dbReference type="ARBA" id="ARBA00023242"/>
    </source>
</evidence>
<evidence type="ECO:0000256" key="4">
    <source>
        <dbReference type="SAM" id="Coils"/>
    </source>
</evidence>
<keyword evidence="4" id="KW-0175">Coiled coil</keyword>
<dbReference type="AlphaFoldDB" id="A0A9N9WQ37"/>
<dbReference type="CDD" id="cd23159">
    <property type="entry name" value="Prefoldin_URI1"/>
    <property type="match status" value="1"/>
</dbReference>
<dbReference type="EMBL" id="OU895877">
    <property type="protein sequence ID" value="CAG9799791.1"/>
    <property type="molecule type" value="Genomic_DNA"/>
</dbReference>
<dbReference type="GO" id="GO:0000122">
    <property type="term" value="P:negative regulation of transcription by RNA polymerase II"/>
    <property type="evidence" value="ECO:0007669"/>
    <property type="project" value="TreeGrafter"/>
</dbReference>
<evidence type="ECO:0000256" key="5">
    <source>
        <dbReference type="SAM" id="MobiDB-lite"/>
    </source>
</evidence>
<dbReference type="GO" id="GO:0003682">
    <property type="term" value="F:chromatin binding"/>
    <property type="evidence" value="ECO:0007669"/>
    <property type="project" value="TreeGrafter"/>
</dbReference>
<keyword evidence="7" id="KW-1185">Reference proteome</keyword>
<evidence type="ECO:0000256" key="1">
    <source>
        <dbReference type="ARBA" id="ARBA00004123"/>
    </source>
</evidence>
<dbReference type="SUPFAM" id="SSF46579">
    <property type="entry name" value="Prefoldin"/>
    <property type="match status" value="1"/>
</dbReference>
<feature type="compositionally biased region" description="Basic residues" evidence="5">
    <location>
        <begin position="140"/>
        <end position="150"/>
    </location>
</feature>
<sequence>MNFYKQTVEEALDQNAESEEKWKNYKDTVGETRKTVNTFLKSFKMEVMVPLGKKAFVRGTLQHTNDVLVSHSSNYFSAVSNCQANEILKRRNIVCEQKLKELDIEENLFRGKLDISRNDAFSEQEIIEEYNEEAETEWRNRHRESIKKHKQQEAEERKTLENSQITNLLDQYELIEEMTGELEGLEENEDYDYETLLKFIEKAPETKIRVAHDVNLNEIQTYNEVKLPEINSGAISKQQGISIEPKQIRDVEKQELINDKENQSINNSDSKKKKPRRKVRFSTSLEDVKIIEATTGQSAFPPIQITFEHSNERFNPEIYSGNDDDVQFKHPGEIIKILSTIGPEHQKQKSILKETNYKYDKNTDPKLQSHATVDEDIYDSLSKFPLICGEVIERKTEDVKIVNENEKTGKKTSKFKVLRSKIK</sequence>
<dbReference type="InterPro" id="IPR009053">
    <property type="entry name" value="Prefoldin"/>
</dbReference>
<dbReference type="OrthoDB" id="21413at2759"/>
<dbReference type="GO" id="GO:0003714">
    <property type="term" value="F:transcription corepressor activity"/>
    <property type="evidence" value="ECO:0007669"/>
    <property type="project" value="TreeGrafter"/>
</dbReference>
<dbReference type="Proteomes" id="UP001153620">
    <property type="component" value="Chromosome 1"/>
</dbReference>
<dbReference type="InterPro" id="IPR052255">
    <property type="entry name" value="RNA_pol_II_subunit5-mediator"/>
</dbReference>
<accession>A0A9N9WQ37</accession>
<organism evidence="6 7">
    <name type="scientific">Chironomus riparius</name>
    <dbReference type="NCBI Taxonomy" id="315576"/>
    <lineage>
        <taxon>Eukaryota</taxon>
        <taxon>Metazoa</taxon>
        <taxon>Ecdysozoa</taxon>
        <taxon>Arthropoda</taxon>
        <taxon>Hexapoda</taxon>
        <taxon>Insecta</taxon>
        <taxon>Pterygota</taxon>
        <taxon>Neoptera</taxon>
        <taxon>Endopterygota</taxon>
        <taxon>Diptera</taxon>
        <taxon>Nematocera</taxon>
        <taxon>Chironomoidea</taxon>
        <taxon>Chironomidae</taxon>
        <taxon>Chironominae</taxon>
        <taxon>Chironomus</taxon>
    </lineage>
</organism>
<name>A0A9N9WQ37_9DIPT</name>
<reference evidence="6" key="2">
    <citation type="submission" date="2022-10" db="EMBL/GenBank/DDBJ databases">
        <authorList>
            <consortium name="ENA_rothamsted_submissions"/>
            <consortium name="culmorum"/>
            <person name="King R."/>
        </authorList>
    </citation>
    <scope>NUCLEOTIDE SEQUENCE</scope>
</reference>
<feature type="region of interest" description="Disordered" evidence="5">
    <location>
        <begin position="139"/>
        <end position="158"/>
    </location>
</feature>
<reference evidence="6" key="1">
    <citation type="submission" date="2022-01" db="EMBL/GenBank/DDBJ databases">
        <authorList>
            <person name="King R."/>
        </authorList>
    </citation>
    <scope>NUCLEOTIDE SEQUENCE</scope>
</reference>
<evidence type="ECO:0000313" key="7">
    <source>
        <dbReference type="Proteomes" id="UP001153620"/>
    </source>
</evidence>